<evidence type="ECO:0008006" key="4">
    <source>
        <dbReference type="Google" id="ProtNLM"/>
    </source>
</evidence>
<dbReference type="Proteomes" id="UP000182719">
    <property type="component" value="Unassembled WGS sequence"/>
</dbReference>
<sequence length="330" mass="36326">MDPSNQRLLAVACAVSSLLTGCATVRSPQVCRTEVTPQERSFATPNTWFSLLLHGFNEERGTVPRPPMDCSGAPVAWEEPSADECRAPGLQPTPLPPKERLTEEDLIMETIQANERLVWVITRRFNNGEGLGPVALVETTPKGFIVRGLGSLRGMTQNVRLRIEHVGATDVLVAEGDSCTDEAPQVCRRAARILPLRNGRFFSEAVSDSEGACLGAAWFPLSREQFFELPNGLRRKFELTSTLTFKADSISVQEQVAVSDSDPRQPIVPERLYRRAQHERQLKVEDNVLVGSAPSLWVRMVEQQELAGAKPLPDKPTAAPPAPMEARSIP</sequence>
<proteinExistence type="predicted"/>
<dbReference type="PROSITE" id="PS51257">
    <property type="entry name" value="PROKAR_LIPOPROTEIN"/>
    <property type="match status" value="1"/>
</dbReference>
<gene>
    <name evidence="2" type="ORF">SAMN05444354_105113</name>
</gene>
<accession>A0A1H7NYX3</accession>
<evidence type="ECO:0000313" key="3">
    <source>
        <dbReference type="Proteomes" id="UP000182719"/>
    </source>
</evidence>
<organism evidence="2 3">
    <name type="scientific">Stigmatella aurantiaca</name>
    <dbReference type="NCBI Taxonomy" id="41"/>
    <lineage>
        <taxon>Bacteria</taxon>
        <taxon>Pseudomonadati</taxon>
        <taxon>Myxococcota</taxon>
        <taxon>Myxococcia</taxon>
        <taxon>Myxococcales</taxon>
        <taxon>Cystobacterineae</taxon>
        <taxon>Archangiaceae</taxon>
        <taxon>Stigmatella</taxon>
    </lineage>
</organism>
<dbReference type="AlphaFoldDB" id="A0A1H7NYX3"/>
<evidence type="ECO:0000256" key="1">
    <source>
        <dbReference type="SAM" id="MobiDB-lite"/>
    </source>
</evidence>
<keyword evidence="3" id="KW-1185">Reference proteome</keyword>
<protein>
    <recommendedName>
        <fullName evidence="4">Lipoprotein</fullName>
    </recommendedName>
</protein>
<feature type="region of interest" description="Disordered" evidence="1">
    <location>
        <begin position="307"/>
        <end position="330"/>
    </location>
</feature>
<dbReference type="EMBL" id="FOAP01000005">
    <property type="protein sequence ID" value="SEL28529.1"/>
    <property type="molecule type" value="Genomic_DNA"/>
</dbReference>
<name>A0A1H7NYX3_STIAU</name>
<reference evidence="3" key="1">
    <citation type="submission" date="2016-10" db="EMBL/GenBank/DDBJ databases">
        <authorList>
            <person name="Varghese N."/>
            <person name="Submissions S."/>
        </authorList>
    </citation>
    <scope>NUCLEOTIDE SEQUENCE [LARGE SCALE GENOMIC DNA]</scope>
    <source>
        <strain evidence="3">DSM 17044</strain>
    </source>
</reference>
<evidence type="ECO:0000313" key="2">
    <source>
        <dbReference type="EMBL" id="SEL28529.1"/>
    </source>
</evidence>